<reference evidence="2 3" key="1">
    <citation type="journal article" date="2015" name="Nature">
        <title>rRNA introns, odd ribosomes, and small enigmatic genomes across a large radiation of phyla.</title>
        <authorList>
            <person name="Brown C.T."/>
            <person name="Hug L.A."/>
            <person name="Thomas B.C."/>
            <person name="Sharon I."/>
            <person name="Castelle C.J."/>
            <person name="Singh A."/>
            <person name="Wilkins M.J."/>
            <person name="Williams K.H."/>
            <person name="Banfield J.F."/>
        </authorList>
    </citation>
    <scope>NUCLEOTIDE SEQUENCE [LARGE SCALE GENOMIC DNA]</scope>
</reference>
<dbReference type="Proteomes" id="UP000034213">
    <property type="component" value="Unassembled WGS sequence"/>
</dbReference>
<keyword evidence="1" id="KW-0812">Transmembrane</keyword>
<protein>
    <submittedName>
        <fullName evidence="2">Uncharacterized protein</fullName>
    </submittedName>
</protein>
<keyword evidence="1" id="KW-0472">Membrane</keyword>
<dbReference type="EMBL" id="LCEW01000038">
    <property type="protein sequence ID" value="KKS79249.1"/>
    <property type="molecule type" value="Genomic_DNA"/>
</dbReference>
<dbReference type="STRING" id="1618369.UV54_C0038G0006"/>
<name>A0A0G1C190_9BACT</name>
<feature type="transmembrane region" description="Helical" evidence="1">
    <location>
        <begin position="92"/>
        <end position="117"/>
    </location>
</feature>
<dbReference type="AlphaFoldDB" id="A0A0G1C190"/>
<accession>A0A0G1C190</accession>
<evidence type="ECO:0000256" key="1">
    <source>
        <dbReference type="SAM" id="Phobius"/>
    </source>
</evidence>
<gene>
    <name evidence="2" type="ORF">UV54_C0038G0006</name>
</gene>
<comment type="caution">
    <text evidence="2">The sequence shown here is derived from an EMBL/GenBank/DDBJ whole genome shotgun (WGS) entry which is preliminary data.</text>
</comment>
<sequence length="133" mass="13915">MPIALPNDLKTFFGGDPINPLPIAPPPGIEKYLLAGGTAGDLPGIILFFSNLLKVIVYAAGIFGLINLLISGIQYIGSAGNPELLKQASSRIWLSFLGLVIIAGSLVIAAILGLVFFGNPAFFLTPNIPNVLN</sequence>
<organism evidence="2 3">
    <name type="scientific">Candidatus Beckwithbacteria bacterium GW2011_GWA2_43_10</name>
    <dbReference type="NCBI Taxonomy" id="1618369"/>
    <lineage>
        <taxon>Bacteria</taxon>
        <taxon>Candidatus Beckwithiibacteriota</taxon>
    </lineage>
</organism>
<feature type="transmembrane region" description="Helical" evidence="1">
    <location>
        <begin position="45"/>
        <end position="71"/>
    </location>
</feature>
<proteinExistence type="predicted"/>
<keyword evidence="1" id="KW-1133">Transmembrane helix</keyword>
<evidence type="ECO:0000313" key="3">
    <source>
        <dbReference type="Proteomes" id="UP000034213"/>
    </source>
</evidence>
<evidence type="ECO:0000313" key="2">
    <source>
        <dbReference type="EMBL" id="KKS79249.1"/>
    </source>
</evidence>